<accession>A0A418VUH4</accession>
<evidence type="ECO:0008006" key="4">
    <source>
        <dbReference type="Google" id="ProtNLM"/>
    </source>
</evidence>
<keyword evidence="1" id="KW-1133">Transmembrane helix</keyword>
<dbReference type="AlphaFoldDB" id="A0A418VUH4"/>
<keyword evidence="1" id="KW-0812">Transmembrane</keyword>
<gene>
    <name evidence="2" type="ORF">D3874_27410</name>
</gene>
<sequence length="135" mass="14658">MNTRPTGKGEQGFTIVEALVAFTILAVLGVALFQSLGTSAAMSRQGARRENALMLARSLLESVGLREVAALGRFEGEAKGRLRWRRQVTLAEPVPEGARVELRRIEIDVLAPAPDDSVLASVVTIRLYASSWQEP</sequence>
<proteinExistence type="predicted"/>
<dbReference type="RefSeq" id="WP_119782862.1">
    <property type="nucleotide sequence ID" value="NZ_QYUK01000016.1"/>
</dbReference>
<evidence type="ECO:0000313" key="2">
    <source>
        <dbReference type="EMBL" id="RJF80812.1"/>
    </source>
</evidence>
<dbReference type="Pfam" id="PF07963">
    <property type="entry name" value="N_methyl"/>
    <property type="match status" value="1"/>
</dbReference>
<organism evidence="2 3">
    <name type="scientific">Oleomonas cavernae</name>
    <dbReference type="NCBI Taxonomy" id="2320859"/>
    <lineage>
        <taxon>Bacteria</taxon>
        <taxon>Pseudomonadati</taxon>
        <taxon>Pseudomonadota</taxon>
        <taxon>Alphaproteobacteria</taxon>
        <taxon>Acetobacterales</taxon>
        <taxon>Acetobacteraceae</taxon>
        <taxon>Oleomonas</taxon>
    </lineage>
</organism>
<dbReference type="InterPro" id="IPR012902">
    <property type="entry name" value="N_methyl_site"/>
</dbReference>
<feature type="transmembrane region" description="Helical" evidence="1">
    <location>
        <begin position="12"/>
        <end position="33"/>
    </location>
</feature>
<comment type="caution">
    <text evidence="2">The sequence shown here is derived from an EMBL/GenBank/DDBJ whole genome shotgun (WGS) entry which is preliminary data.</text>
</comment>
<evidence type="ECO:0000313" key="3">
    <source>
        <dbReference type="Proteomes" id="UP000284605"/>
    </source>
</evidence>
<dbReference type="OrthoDB" id="8366135at2"/>
<dbReference type="EMBL" id="QYUK01000016">
    <property type="protein sequence ID" value="RJF80812.1"/>
    <property type="molecule type" value="Genomic_DNA"/>
</dbReference>
<reference evidence="2 3" key="1">
    <citation type="submission" date="2018-09" db="EMBL/GenBank/DDBJ databases">
        <authorList>
            <person name="Zhu H."/>
        </authorList>
    </citation>
    <scope>NUCLEOTIDE SEQUENCE [LARGE SCALE GENOMIC DNA]</scope>
    <source>
        <strain evidence="2 3">K1W22B-8</strain>
    </source>
</reference>
<keyword evidence="3" id="KW-1185">Reference proteome</keyword>
<name>A0A418VUH4_9PROT</name>
<dbReference type="Proteomes" id="UP000284605">
    <property type="component" value="Unassembled WGS sequence"/>
</dbReference>
<protein>
    <recommendedName>
        <fullName evidence="4">Prepilin-type N-terminal cleavage/methylation domain-containing protein</fullName>
    </recommendedName>
</protein>
<keyword evidence="1" id="KW-0472">Membrane</keyword>
<evidence type="ECO:0000256" key="1">
    <source>
        <dbReference type="SAM" id="Phobius"/>
    </source>
</evidence>